<dbReference type="Pfam" id="PF14372">
    <property type="entry name" value="hAT-like_RNase-H"/>
    <property type="match status" value="1"/>
</dbReference>
<evidence type="ECO:0000256" key="9">
    <source>
        <dbReference type="ARBA" id="ARBA00023242"/>
    </source>
</evidence>
<keyword evidence="4 10" id="KW-0863">Zinc-finger</keyword>
<evidence type="ECO:0000256" key="11">
    <source>
        <dbReference type="SAM" id="MobiDB-lite"/>
    </source>
</evidence>
<keyword evidence="6" id="KW-0805">Transcription regulation</keyword>
<dbReference type="PROSITE" id="PS50808">
    <property type="entry name" value="ZF_BED"/>
    <property type="match status" value="1"/>
</dbReference>
<dbReference type="InParanoid" id="A0A251UI69"/>
<dbReference type="GO" id="GO:0046983">
    <property type="term" value="F:protein dimerization activity"/>
    <property type="evidence" value="ECO:0007669"/>
    <property type="project" value="InterPro"/>
</dbReference>
<evidence type="ECO:0000313" key="14">
    <source>
        <dbReference type="EMBL" id="OTG22769.1"/>
    </source>
</evidence>
<dbReference type="OMA" id="DQDPLLW"/>
<dbReference type="Gramene" id="mRNA:HanXRQr2_Chr06g0254501">
    <property type="protein sequence ID" value="mRNA:HanXRQr2_Chr06g0254501"/>
    <property type="gene ID" value="HanXRQr2_Chr06g0254501"/>
</dbReference>
<evidence type="ECO:0000256" key="6">
    <source>
        <dbReference type="ARBA" id="ARBA00023015"/>
    </source>
</evidence>
<evidence type="ECO:0000259" key="12">
    <source>
        <dbReference type="PROSITE" id="PS50808"/>
    </source>
</evidence>
<dbReference type="SUPFAM" id="SSF57667">
    <property type="entry name" value="beta-beta-alpha zinc fingers"/>
    <property type="match status" value="1"/>
</dbReference>
<dbReference type="EMBL" id="MNCJ02000321">
    <property type="protein sequence ID" value="KAF5801992.1"/>
    <property type="molecule type" value="Genomic_DNA"/>
</dbReference>
<dbReference type="SUPFAM" id="SSF140996">
    <property type="entry name" value="Hermes dimerisation domain"/>
    <property type="match status" value="1"/>
</dbReference>
<evidence type="ECO:0000256" key="1">
    <source>
        <dbReference type="ARBA" id="ARBA00004123"/>
    </source>
</evidence>
<evidence type="ECO:0000256" key="2">
    <source>
        <dbReference type="ARBA" id="ARBA00011738"/>
    </source>
</evidence>
<dbReference type="InterPro" id="IPR012337">
    <property type="entry name" value="RNaseH-like_sf"/>
</dbReference>
<dbReference type="PANTHER" id="PTHR46481:SF8">
    <property type="entry name" value="ZINC FINGER BED DOMAIN-CONTAINING PROTEIN RICESLEEPER 1-LIKE"/>
    <property type="match status" value="1"/>
</dbReference>
<evidence type="ECO:0000256" key="8">
    <source>
        <dbReference type="ARBA" id="ARBA00023163"/>
    </source>
</evidence>
<dbReference type="Gene3D" id="1.10.10.1070">
    <property type="entry name" value="Zinc finger, BED domain-containing"/>
    <property type="match status" value="1"/>
</dbReference>
<evidence type="ECO:0000256" key="3">
    <source>
        <dbReference type="ARBA" id="ARBA00022723"/>
    </source>
</evidence>
<dbReference type="Pfam" id="PF02892">
    <property type="entry name" value="zf-BED"/>
    <property type="match status" value="1"/>
</dbReference>
<gene>
    <name evidence="14" type="ORF">HannXRQ_Chr06g0175131</name>
    <name evidence="13" type="ORF">HanXRQr2_Chr06g0254501</name>
</gene>
<dbReference type="InterPro" id="IPR008906">
    <property type="entry name" value="HATC_C_dom"/>
</dbReference>
<dbReference type="SMART" id="SM00614">
    <property type="entry name" value="ZnF_BED"/>
    <property type="match status" value="1"/>
</dbReference>
<keyword evidence="8" id="KW-0804">Transcription</keyword>
<dbReference type="GO" id="GO:0008270">
    <property type="term" value="F:zinc ion binding"/>
    <property type="evidence" value="ECO:0007669"/>
    <property type="project" value="UniProtKB-KW"/>
</dbReference>
<evidence type="ECO:0000256" key="4">
    <source>
        <dbReference type="ARBA" id="ARBA00022771"/>
    </source>
</evidence>
<keyword evidence="3" id="KW-0479">Metal-binding</keyword>
<evidence type="ECO:0000256" key="5">
    <source>
        <dbReference type="ARBA" id="ARBA00022833"/>
    </source>
</evidence>
<dbReference type="InterPro" id="IPR025525">
    <property type="entry name" value="hAT-like_transposase_RNase-H"/>
</dbReference>
<keyword evidence="15" id="KW-1185">Reference proteome</keyword>
<evidence type="ECO:0000313" key="15">
    <source>
        <dbReference type="Proteomes" id="UP000215914"/>
    </source>
</evidence>
<dbReference type="InterPro" id="IPR052035">
    <property type="entry name" value="ZnF_BED_domain_contain"/>
</dbReference>
<evidence type="ECO:0000256" key="7">
    <source>
        <dbReference type="ARBA" id="ARBA00023125"/>
    </source>
</evidence>
<dbReference type="Proteomes" id="UP000215914">
    <property type="component" value="Chromosome 6"/>
</dbReference>
<feature type="domain" description="BED-type" evidence="12">
    <location>
        <begin position="109"/>
        <end position="156"/>
    </location>
</feature>
<sequence length="788" mass="90872">MTTTVHGKLHAQFNCGFTLATRKEKRGTNIMLLQQQTCVKMIENGDHYGVWMSNRHIVEETAVRCKMETPSSKTPVVTLDEETPNEPAVNVEETQESQEIVDQKKEGRAKKSWVWNHFVEDKDSGKSKCSYCNSVLASGSKKNGTSSLGHHLKFVCSKSPIYKRVDKKQSVLSFKTKNSGESSSLASYKFSQEKCRILLARMCIKDNQPFSIVDDEGFREYSWGLNPMFKFPSRWTVARDCWSIFREEKKKLKDTLKDQTVSLTTDTWTSVQNFNYMCLTAHWVDDDWVLRKKIINFCQVPNHKGETIGKFVYKCLQEWGIDRILIITVDNASSNDGAIRYLKKMLKGPHAILDCKYLHLRCNAHIINLVVKDGLEEQIDSINRIRKAVRFLRSSSQRFLNFQESVEKEKIKCKRRPCLDVETRWNSTFLMLETALIYEKAFDSYRSYFRSEDEDEDDEGSTRKRKKSEKVLGAPNSSDWEKARLFMEFLRIFSNVTKKISGSKYVTANLLFGELCTMHATIAKMSLSSNEVEKKMAESMRAKYEKYWENLANMNLLLYVALVLDPRNKMHYLNYCLELIHGEDSKEGKEIKDKVEKALEELFNAYKIKMDKSNEKKNTFSSSSSVDGERVVDLEEGYLKYLEKKCGRGANTSELDVYLRDGTEKMVKGDDTFDVLSWWKLNSKKFPVLSQLARHVLGMPISTVASESAFSTGGRVIDTYRSSLTPKTAETLICSQDWIRRLPKDLQNTQVHGVQLQDLVDNLEKIEQDLSPEKKTIEDSFIGDEDWD</sequence>
<accession>A0A251UI69</accession>
<keyword evidence="7" id="KW-0238">DNA-binding</keyword>
<dbReference type="AlphaFoldDB" id="A0A251UI69"/>
<evidence type="ECO:0000313" key="13">
    <source>
        <dbReference type="EMBL" id="KAF5801992.1"/>
    </source>
</evidence>
<dbReference type="Pfam" id="PF05699">
    <property type="entry name" value="Dimer_Tnp_hAT"/>
    <property type="match status" value="1"/>
</dbReference>
<keyword evidence="9" id="KW-0539">Nucleus</keyword>
<reference evidence="14" key="2">
    <citation type="submission" date="2017-02" db="EMBL/GenBank/DDBJ databases">
        <title>Sunflower complete genome.</title>
        <authorList>
            <person name="Langlade N."/>
            <person name="Munos S."/>
        </authorList>
    </citation>
    <scope>NUCLEOTIDE SEQUENCE [LARGE SCALE GENOMIC DNA]</scope>
    <source>
        <tissue evidence="14">Leaves</tissue>
    </source>
</reference>
<reference evidence="13" key="3">
    <citation type="submission" date="2020-06" db="EMBL/GenBank/DDBJ databases">
        <title>Helianthus annuus Genome sequencing and assembly Release 2.</title>
        <authorList>
            <person name="Gouzy J."/>
            <person name="Langlade N."/>
            <person name="Munos S."/>
        </authorList>
    </citation>
    <scope>NUCLEOTIDE SEQUENCE</scope>
    <source>
        <tissue evidence="13">Leaves</tissue>
    </source>
</reference>
<reference evidence="13 15" key="1">
    <citation type="journal article" date="2017" name="Nature">
        <title>The sunflower genome provides insights into oil metabolism, flowering and Asterid evolution.</title>
        <authorList>
            <person name="Badouin H."/>
            <person name="Gouzy J."/>
            <person name="Grassa C.J."/>
            <person name="Murat F."/>
            <person name="Staton S.E."/>
            <person name="Cottret L."/>
            <person name="Lelandais-Briere C."/>
            <person name="Owens G.L."/>
            <person name="Carrere S."/>
            <person name="Mayjonade B."/>
            <person name="Legrand L."/>
            <person name="Gill N."/>
            <person name="Kane N.C."/>
            <person name="Bowers J.E."/>
            <person name="Hubner S."/>
            <person name="Bellec A."/>
            <person name="Berard A."/>
            <person name="Berges H."/>
            <person name="Blanchet N."/>
            <person name="Boniface M.C."/>
            <person name="Brunel D."/>
            <person name="Catrice O."/>
            <person name="Chaidir N."/>
            <person name="Claudel C."/>
            <person name="Donnadieu C."/>
            <person name="Faraut T."/>
            <person name="Fievet G."/>
            <person name="Helmstetter N."/>
            <person name="King M."/>
            <person name="Knapp S.J."/>
            <person name="Lai Z."/>
            <person name="Le Paslier M.C."/>
            <person name="Lippi Y."/>
            <person name="Lorenzon L."/>
            <person name="Mandel J.R."/>
            <person name="Marage G."/>
            <person name="Marchand G."/>
            <person name="Marquand E."/>
            <person name="Bret-Mestries E."/>
            <person name="Morien E."/>
            <person name="Nambeesan S."/>
            <person name="Nguyen T."/>
            <person name="Pegot-Espagnet P."/>
            <person name="Pouilly N."/>
            <person name="Raftis F."/>
            <person name="Sallet E."/>
            <person name="Schiex T."/>
            <person name="Thomas J."/>
            <person name="Vandecasteele C."/>
            <person name="Vares D."/>
            <person name="Vear F."/>
            <person name="Vautrin S."/>
            <person name="Crespi M."/>
            <person name="Mangin B."/>
            <person name="Burke J.M."/>
            <person name="Salse J."/>
            <person name="Munos S."/>
            <person name="Vincourt P."/>
            <person name="Rieseberg L.H."/>
            <person name="Langlade N.B."/>
        </authorList>
    </citation>
    <scope>NUCLEOTIDE SEQUENCE [LARGE SCALE GENOMIC DNA]</scope>
    <source>
        <strain evidence="15">cv. SF193</strain>
        <tissue evidence="13">Leaves</tissue>
    </source>
</reference>
<dbReference type="InterPro" id="IPR003656">
    <property type="entry name" value="Znf_BED"/>
</dbReference>
<dbReference type="SUPFAM" id="SSF53098">
    <property type="entry name" value="Ribonuclease H-like"/>
    <property type="match status" value="1"/>
</dbReference>
<dbReference type="EMBL" id="CM007895">
    <property type="protein sequence ID" value="OTG22769.1"/>
    <property type="molecule type" value="Genomic_DNA"/>
</dbReference>
<proteinExistence type="predicted"/>
<organism evidence="14 15">
    <name type="scientific">Helianthus annuus</name>
    <name type="common">Common sunflower</name>
    <dbReference type="NCBI Taxonomy" id="4232"/>
    <lineage>
        <taxon>Eukaryota</taxon>
        <taxon>Viridiplantae</taxon>
        <taxon>Streptophyta</taxon>
        <taxon>Embryophyta</taxon>
        <taxon>Tracheophyta</taxon>
        <taxon>Spermatophyta</taxon>
        <taxon>Magnoliopsida</taxon>
        <taxon>eudicotyledons</taxon>
        <taxon>Gunneridae</taxon>
        <taxon>Pentapetalae</taxon>
        <taxon>asterids</taxon>
        <taxon>campanulids</taxon>
        <taxon>Asterales</taxon>
        <taxon>Asteraceae</taxon>
        <taxon>Asteroideae</taxon>
        <taxon>Heliantheae alliance</taxon>
        <taxon>Heliantheae</taxon>
        <taxon>Helianthus</taxon>
    </lineage>
</organism>
<dbReference type="GO" id="GO:0005634">
    <property type="term" value="C:nucleus"/>
    <property type="evidence" value="ECO:0007669"/>
    <property type="project" value="UniProtKB-SubCell"/>
</dbReference>
<evidence type="ECO:0000256" key="10">
    <source>
        <dbReference type="PROSITE-ProRule" id="PRU00027"/>
    </source>
</evidence>
<feature type="region of interest" description="Disordered" evidence="11">
    <location>
        <begin position="82"/>
        <end position="103"/>
    </location>
</feature>
<dbReference type="GO" id="GO:0003677">
    <property type="term" value="F:DNA binding"/>
    <property type="evidence" value="ECO:0007669"/>
    <property type="project" value="UniProtKB-KW"/>
</dbReference>
<comment type="subunit">
    <text evidence="2">Homodimer.</text>
</comment>
<keyword evidence="5" id="KW-0862">Zinc</keyword>
<name>A0A251UI69_HELAN</name>
<comment type="subcellular location">
    <subcellularLocation>
        <location evidence="1">Nucleus</location>
    </subcellularLocation>
</comment>
<dbReference type="InterPro" id="IPR036236">
    <property type="entry name" value="Znf_C2H2_sf"/>
</dbReference>
<protein>
    <submittedName>
        <fullName evidence="14">Putative zinc finger, BED-type</fullName>
    </submittedName>
    <submittedName>
        <fullName evidence="13">Transcription factor/ chromatin remodeling BED-type(Zn) family</fullName>
    </submittedName>
</protein>
<dbReference type="PANTHER" id="PTHR46481">
    <property type="entry name" value="ZINC FINGER BED DOMAIN-CONTAINING PROTEIN 4"/>
    <property type="match status" value="1"/>
</dbReference>